<comment type="caution">
    <text evidence="3">The sequence shown here is derived from an EMBL/GenBank/DDBJ whole genome shotgun (WGS) entry which is preliminary data.</text>
</comment>
<dbReference type="PANTHER" id="PTHR43861:SF1">
    <property type="entry name" value="TRANS-ACONITATE 2-METHYLTRANSFERASE"/>
    <property type="match status" value="1"/>
</dbReference>
<evidence type="ECO:0000256" key="1">
    <source>
        <dbReference type="PROSITE-ProRule" id="PRU00339"/>
    </source>
</evidence>
<protein>
    <submittedName>
        <fullName evidence="3">Methyltransferase domain-containing protein</fullName>
    </submittedName>
</protein>
<keyword evidence="6" id="KW-1185">Reference proteome</keyword>
<dbReference type="Proteomes" id="UP000809440">
    <property type="component" value="Unassembled WGS sequence"/>
</dbReference>
<dbReference type="SUPFAM" id="SSF53335">
    <property type="entry name" value="S-adenosyl-L-methionine-dependent methyltransferases"/>
    <property type="match status" value="1"/>
</dbReference>
<dbReference type="InterPro" id="IPR019734">
    <property type="entry name" value="TPR_rpt"/>
</dbReference>
<dbReference type="Gene3D" id="1.25.40.10">
    <property type="entry name" value="Tetratricopeptide repeat domain"/>
    <property type="match status" value="1"/>
</dbReference>
<dbReference type="GO" id="GO:0032259">
    <property type="term" value="P:methylation"/>
    <property type="evidence" value="ECO:0007669"/>
    <property type="project" value="UniProtKB-KW"/>
</dbReference>
<organism evidence="3 5">
    <name type="scientific">Marivita cryptomonadis</name>
    <dbReference type="NCBI Taxonomy" id="505252"/>
    <lineage>
        <taxon>Bacteria</taxon>
        <taxon>Pseudomonadati</taxon>
        <taxon>Pseudomonadota</taxon>
        <taxon>Alphaproteobacteria</taxon>
        <taxon>Rhodobacterales</taxon>
        <taxon>Roseobacteraceae</taxon>
        <taxon>Marivita</taxon>
    </lineage>
</organism>
<proteinExistence type="predicted"/>
<dbReference type="GO" id="GO:0008757">
    <property type="term" value="F:S-adenosylmethionine-dependent methyltransferase activity"/>
    <property type="evidence" value="ECO:0007669"/>
    <property type="project" value="InterPro"/>
</dbReference>
<name>A0A9Q2P0N0_9RHOB</name>
<dbReference type="SMART" id="SM00028">
    <property type="entry name" value="TPR"/>
    <property type="match status" value="2"/>
</dbReference>
<keyword evidence="3" id="KW-0489">Methyltransferase</keyword>
<dbReference type="InterPro" id="IPR011990">
    <property type="entry name" value="TPR-like_helical_dom_sf"/>
</dbReference>
<dbReference type="Proteomes" id="UP000755667">
    <property type="component" value="Unassembled WGS sequence"/>
</dbReference>
<dbReference type="InterPro" id="IPR013216">
    <property type="entry name" value="Methyltransf_11"/>
</dbReference>
<accession>A0A9Q2P0N0</accession>
<dbReference type="EMBL" id="JAFBXE010000007">
    <property type="protein sequence ID" value="MBM2413176.1"/>
    <property type="molecule type" value="Genomic_DNA"/>
</dbReference>
<evidence type="ECO:0000259" key="2">
    <source>
        <dbReference type="Pfam" id="PF08241"/>
    </source>
</evidence>
<sequence>MVGKLFASGDLHADRRAEFAETWAHLGDLDAAVDVLQGALELVPTWGAGWFRLGEYLERVGDLDGAAQAWGRAIQEQPDDPFGAVLRRDLLREQPLSDTMPPAFVEMLFDQYAPRFETSLLDHLDYQGPQIIADALAQRTEPVVDRALDLGCGTGLIGPVLRPYCRHLTGVDLSQAMLDEAFAKAVYDRLDKADIQAMPIPDEPFGLIVASDVFNYLGALERIIGWCAASLAPGGILVFTVEQAHGRDVTLRKTQRFAHGRAYVSDLLLTAGFATIENRDVVLRKDRGDDVTGLCIVAQSATVTGRRLDDGEAQFDVVDAD</sequence>
<dbReference type="Pfam" id="PF08241">
    <property type="entry name" value="Methyltransf_11"/>
    <property type="match status" value="1"/>
</dbReference>
<dbReference type="PANTHER" id="PTHR43861">
    <property type="entry name" value="TRANS-ACONITATE 2-METHYLTRANSFERASE-RELATED"/>
    <property type="match status" value="1"/>
</dbReference>
<reference evidence="3 6" key="1">
    <citation type="submission" date="2021-01" db="EMBL/GenBank/DDBJ databases">
        <title>Diatom-associated Roseobacters Show Island Model of Population Structure.</title>
        <authorList>
            <person name="Qu L."/>
            <person name="Feng X."/>
            <person name="Chen Y."/>
            <person name="Li L."/>
            <person name="Wang X."/>
            <person name="Hu Z."/>
            <person name="Wang H."/>
            <person name="Luo H."/>
        </authorList>
    </citation>
    <scope>NUCLEOTIDE SEQUENCE</scope>
    <source>
        <strain evidence="4 6">CC28-63</strain>
        <strain evidence="3">CC28-69</strain>
    </source>
</reference>
<dbReference type="AlphaFoldDB" id="A0A9Q2P0N0"/>
<keyword evidence="1" id="KW-0802">TPR repeat</keyword>
<evidence type="ECO:0000313" key="4">
    <source>
        <dbReference type="EMBL" id="MBM2417844.1"/>
    </source>
</evidence>
<gene>
    <name evidence="3" type="ORF">JQX41_12735</name>
    <name evidence="4" type="ORF">JQX48_12740</name>
</gene>
<feature type="domain" description="Methyltransferase type 11" evidence="2">
    <location>
        <begin position="148"/>
        <end position="239"/>
    </location>
</feature>
<dbReference type="InterPro" id="IPR029063">
    <property type="entry name" value="SAM-dependent_MTases_sf"/>
</dbReference>
<dbReference type="OrthoDB" id="9765084at2"/>
<keyword evidence="3" id="KW-0808">Transferase</keyword>
<dbReference type="Gene3D" id="3.40.50.150">
    <property type="entry name" value="Vaccinia Virus protein VP39"/>
    <property type="match status" value="1"/>
</dbReference>
<evidence type="ECO:0000313" key="5">
    <source>
        <dbReference type="Proteomes" id="UP000755667"/>
    </source>
</evidence>
<evidence type="ECO:0000313" key="3">
    <source>
        <dbReference type="EMBL" id="MBM2413176.1"/>
    </source>
</evidence>
<dbReference type="PROSITE" id="PS50005">
    <property type="entry name" value="TPR"/>
    <property type="match status" value="1"/>
</dbReference>
<dbReference type="EMBL" id="JAFBXF010000007">
    <property type="protein sequence ID" value="MBM2417844.1"/>
    <property type="molecule type" value="Genomic_DNA"/>
</dbReference>
<dbReference type="CDD" id="cd02440">
    <property type="entry name" value="AdoMet_MTases"/>
    <property type="match status" value="1"/>
</dbReference>
<feature type="repeat" description="TPR" evidence="1">
    <location>
        <begin position="47"/>
        <end position="80"/>
    </location>
</feature>
<evidence type="ECO:0000313" key="6">
    <source>
        <dbReference type="Proteomes" id="UP000809440"/>
    </source>
</evidence>
<dbReference type="SUPFAM" id="SSF48452">
    <property type="entry name" value="TPR-like"/>
    <property type="match status" value="1"/>
</dbReference>